<protein>
    <recommendedName>
        <fullName evidence="2">Pyrrolo-quinoline quinone repeat domain-containing protein</fullName>
    </recommendedName>
</protein>
<accession>A0A161KEG8</accession>
<dbReference type="AlphaFoldDB" id="A0A161KEG8"/>
<evidence type="ECO:0000259" key="2">
    <source>
        <dbReference type="Pfam" id="PF13360"/>
    </source>
</evidence>
<feature type="domain" description="Pyrrolo-quinoline quinone repeat" evidence="2">
    <location>
        <begin position="197"/>
        <end position="342"/>
    </location>
</feature>
<dbReference type="GeneID" id="33322839"/>
<keyword evidence="1" id="KW-0472">Membrane</keyword>
<dbReference type="InterPro" id="IPR011047">
    <property type="entry name" value="Quinoprotein_ADH-like_sf"/>
</dbReference>
<dbReference type="Pfam" id="PF13360">
    <property type="entry name" value="PQQ_2"/>
    <property type="match status" value="1"/>
</dbReference>
<dbReference type="InterPro" id="IPR002372">
    <property type="entry name" value="PQQ_rpt_dom"/>
</dbReference>
<dbReference type="RefSeq" id="WP_231963748.1">
    <property type="nucleotide sequence ID" value="NZ_CP015193.1"/>
</dbReference>
<dbReference type="InterPro" id="IPR018391">
    <property type="entry name" value="PQQ_b-propeller_rpt"/>
</dbReference>
<reference evidence="4" key="1">
    <citation type="submission" date="2016-01" db="EMBL/GenBank/DDBJ databases">
        <authorList>
            <person name="Vorgias C.E."/>
        </authorList>
    </citation>
    <scope>NUCLEOTIDE SEQUENCE [LARGE SCALE GENOMIC DNA]</scope>
</reference>
<name>A0A161KEG8_9EURY</name>
<dbReference type="Proteomes" id="UP000093069">
    <property type="component" value="Chromosome I"/>
</dbReference>
<dbReference type="EMBL" id="LN999010">
    <property type="protein sequence ID" value="CUX77938.1"/>
    <property type="molecule type" value="Genomic_DNA"/>
</dbReference>
<evidence type="ECO:0000313" key="3">
    <source>
        <dbReference type="EMBL" id="CUX77938.1"/>
    </source>
</evidence>
<dbReference type="KEGG" id="tch:CHITON_1159"/>
<proteinExistence type="predicted"/>
<feature type="transmembrane region" description="Helical" evidence="1">
    <location>
        <begin position="373"/>
        <end position="391"/>
    </location>
</feature>
<gene>
    <name evidence="3" type="ORF">CHITON_1159</name>
</gene>
<keyword evidence="1" id="KW-1133">Transmembrane helix</keyword>
<evidence type="ECO:0000256" key="1">
    <source>
        <dbReference type="SAM" id="Phobius"/>
    </source>
</evidence>
<dbReference type="STRING" id="54262.CHITON_1159"/>
<sequence>MRSILIAIFAMALILSPVLGWNGELCSNIKYQKSIEAVAISNSTIYASCSYREIARSPGGLIGIYYLGTTAAYSLNGSELWEVNSGFVVKLVPTDDGVLVGSMGGLIRLNRTGNYTGRFIPRYKLYDFTLNGNYVYVVSGEVFSSKERKGALYKLYLGNLSPMWSLNFQDTLDRVRVGKVIYVGSGYPSGFAGNFRFGSVYGVSPTGKILWEVKLGEWVRDMEIWRGYALVGTGYNGTGHILLIDDKGDILWNQTLFYVEDILVEGDTAYIGGYKKLAAVDLKDRKVLWELKMPYRVKVLALYKGKLLAGTGEFKVENSTVYSIGTLYVIDPRNGKVLNKISTGYVRSLAVGNGLIVVGTGSNIFMVLKESEVLPRSICGPGLLLLLIVLGKKLKKR</sequence>
<dbReference type="SUPFAM" id="SSF50998">
    <property type="entry name" value="Quinoprotein alcohol dehydrogenase-like"/>
    <property type="match status" value="1"/>
</dbReference>
<organism evidence="3 4">
    <name type="scientific">Thermococcus chitonophagus</name>
    <dbReference type="NCBI Taxonomy" id="54262"/>
    <lineage>
        <taxon>Archaea</taxon>
        <taxon>Methanobacteriati</taxon>
        <taxon>Methanobacteriota</taxon>
        <taxon>Thermococci</taxon>
        <taxon>Thermococcales</taxon>
        <taxon>Thermococcaceae</taxon>
        <taxon>Thermococcus</taxon>
    </lineage>
</organism>
<dbReference type="InterPro" id="IPR015943">
    <property type="entry name" value="WD40/YVTN_repeat-like_dom_sf"/>
</dbReference>
<dbReference type="SMART" id="SM00564">
    <property type="entry name" value="PQQ"/>
    <property type="match status" value="4"/>
</dbReference>
<dbReference type="Gene3D" id="2.130.10.10">
    <property type="entry name" value="YVTN repeat-like/Quinoprotein amine dehydrogenase"/>
    <property type="match status" value="1"/>
</dbReference>
<evidence type="ECO:0000313" key="4">
    <source>
        <dbReference type="Proteomes" id="UP000093069"/>
    </source>
</evidence>
<keyword evidence="1" id="KW-0812">Transmembrane</keyword>